<dbReference type="InterPro" id="IPR000343">
    <property type="entry name" value="4pyrrol_synth_GluRdtase"/>
</dbReference>
<dbReference type="EMBL" id="JACRSX010000001">
    <property type="protein sequence ID" value="MBC8561369.1"/>
    <property type="molecule type" value="Genomic_DNA"/>
</dbReference>
<feature type="binding site" evidence="8">
    <location>
        <begin position="49"/>
        <end position="52"/>
    </location>
    <ligand>
        <name>substrate</name>
    </ligand>
</feature>
<evidence type="ECO:0000256" key="5">
    <source>
        <dbReference type="ARBA" id="ARBA00023002"/>
    </source>
</evidence>
<dbReference type="InterPro" id="IPR036343">
    <property type="entry name" value="GluRdtase_N_sf"/>
</dbReference>
<comment type="similarity">
    <text evidence="2 8 9">Belongs to the glutamyl-tRNA reductase family.</text>
</comment>
<dbReference type="SUPFAM" id="SSF51735">
    <property type="entry name" value="NAD(P)-binding Rossmann-fold domains"/>
    <property type="match status" value="1"/>
</dbReference>
<proteinExistence type="inferred from homology"/>
<feature type="domain" description="Tetrapyrrole biosynthesis glutamyl-tRNA reductase dimerisation" evidence="10">
    <location>
        <begin position="311"/>
        <end position="413"/>
    </location>
</feature>
<evidence type="ECO:0000256" key="2">
    <source>
        <dbReference type="ARBA" id="ARBA00005916"/>
    </source>
</evidence>
<evidence type="ECO:0000256" key="9">
    <source>
        <dbReference type="RuleBase" id="RU000584"/>
    </source>
</evidence>
<comment type="miscellaneous">
    <text evidence="8">During catalysis, the active site Cys acts as a nucleophile attacking the alpha-carbonyl group of tRNA-bound glutamate with the formation of a thioester intermediate between enzyme and glutamate, and the concomitant release of tRNA(Glu). The thioester intermediate is finally reduced by direct hydride transfer from NADPH, to form the product GSA.</text>
</comment>
<feature type="binding site" evidence="8">
    <location>
        <position position="107"/>
    </location>
    <ligand>
        <name>substrate</name>
    </ligand>
</feature>
<name>A0ABR7MYP1_9FIRM</name>
<evidence type="ECO:0000259" key="10">
    <source>
        <dbReference type="Pfam" id="PF00745"/>
    </source>
</evidence>
<evidence type="ECO:0000259" key="11">
    <source>
        <dbReference type="Pfam" id="PF01488"/>
    </source>
</evidence>
<keyword evidence="6 8" id="KW-0627">Porphyrin biosynthesis</keyword>
<dbReference type="PANTHER" id="PTHR43013:SF1">
    <property type="entry name" value="GLUTAMYL-TRNA REDUCTASE"/>
    <property type="match status" value="1"/>
</dbReference>
<dbReference type="GO" id="GO:0008883">
    <property type="term" value="F:glutamyl-tRNA reductase activity"/>
    <property type="evidence" value="ECO:0007669"/>
    <property type="project" value="UniProtKB-EC"/>
</dbReference>
<protein>
    <recommendedName>
        <fullName evidence="3 8">Glutamyl-tRNA reductase</fullName>
        <shortName evidence="8">GluTR</shortName>
        <ecNumber evidence="3 8">1.2.1.70</ecNumber>
    </recommendedName>
</protein>
<feature type="active site" description="Nucleophile" evidence="8">
    <location>
        <position position="50"/>
    </location>
</feature>
<dbReference type="Pfam" id="PF05201">
    <property type="entry name" value="GlutR_N"/>
    <property type="match status" value="1"/>
</dbReference>
<dbReference type="Gene3D" id="3.30.460.30">
    <property type="entry name" value="Glutamyl-tRNA reductase, N-terminal domain"/>
    <property type="match status" value="1"/>
</dbReference>
<dbReference type="Pfam" id="PF01488">
    <property type="entry name" value="Shikimate_DH"/>
    <property type="match status" value="1"/>
</dbReference>
<keyword evidence="4 8" id="KW-0521">NADP</keyword>
<sequence length="424" mass="47598">MDITMVGIDYRDAGLDIREKFSYTKREQEETIKHLKQLEGISGCVLLSTCNRTELVLSYTEEWNQDEKKLFCGLKALEPEQYAQYLHIRHGMEAVQDLFALAGGLKSQILGEDQILTQMKDAADFSRQLFGTDKILETLFRMAVTAGKEVKTKIVLPSSNHSAPLAAIAGLERDGASFREQKCLVIGNGVMGRLTAQLLLDRGADVTVTIRQYRSGIVDVPRAAGRIDYSKRYEKMPECRYIFSATASPNTTITLEKLPVEQLQQDTVFVDLAVPRDIQEEIGTLSGITLYDIDDFGAELPEEAKQSLAAARKLLQEKTQEFQSWYDARDVVPMLLKISEKASEDVMARVTGQFRKNLPVLQKNVEEADQAAAEEIVRKSVQKVVNKLMFSVRDSVDVSTFRDCVDAMSDLYNEEPEGEKDGSR</sequence>
<dbReference type="RefSeq" id="WP_249297050.1">
    <property type="nucleotide sequence ID" value="NZ_JACRSX010000001.1"/>
</dbReference>
<feature type="binding site" evidence="8">
    <location>
        <position position="118"/>
    </location>
    <ligand>
        <name>substrate</name>
    </ligand>
</feature>
<dbReference type="Gene3D" id="3.40.50.720">
    <property type="entry name" value="NAD(P)-binding Rossmann-like Domain"/>
    <property type="match status" value="1"/>
</dbReference>
<evidence type="ECO:0000256" key="3">
    <source>
        <dbReference type="ARBA" id="ARBA00012970"/>
    </source>
</evidence>
<dbReference type="InterPro" id="IPR006151">
    <property type="entry name" value="Shikm_DH/Glu-tRNA_Rdtase"/>
</dbReference>
<dbReference type="InterPro" id="IPR015896">
    <property type="entry name" value="4pyrrol_synth_GluRdtase_dimer"/>
</dbReference>
<evidence type="ECO:0000313" key="13">
    <source>
        <dbReference type="EMBL" id="MBC8561369.1"/>
    </source>
</evidence>
<evidence type="ECO:0000256" key="1">
    <source>
        <dbReference type="ARBA" id="ARBA00005059"/>
    </source>
</evidence>
<evidence type="ECO:0000256" key="7">
    <source>
        <dbReference type="ARBA" id="ARBA00047464"/>
    </source>
</evidence>
<keyword evidence="5 8" id="KW-0560">Oxidoreductase</keyword>
<dbReference type="Proteomes" id="UP000606193">
    <property type="component" value="Unassembled WGS sequence"/>
</dbReference>
<dbReference type="SUPFAM" id="SSF69742">
    <property type="entry name" value="Glutamyl tRNA-reductase catalytic, N-terminal domain"/>
    <property type="match status" value="1"/>
</dbReference>
<comment type="caution">
    <text evidence="13">The sequence shown here is derived from an EMBL/GenBank/DDBJ whole genome shotgun (WGS) entry which is preliminary data.</text>
</comment>
<keyword evidence="14" id="KW-1185">Reference proteome</keyword>
<comment type="pathway">
    <text evidence="1 8 9">Porphyrin-containing compound metabolism; protoporphyrin-IX biosynthesis; 5-aminolevulinate from L-glutamyl-tRNA(Glu): step 1/2.</text>
</comment>
<comment type="subunit">
    <text evidence="8">Homodimer.</text>
</comment>
<evidence type="ECO:0000313" key="14">
    <source>
        <dbReference type="Proteomes" id="UP000606193"/>
    </source>
</evidence>
<accession>A0ABR7MYP1</accession>
<organism evidence="13 14">
    <name type="scientific">Jutongia huaianensis</name>
    <dbReference type="NCBI Taxonomy" id="2763668"/>
    <lineage>
        <taxon>Bacteria</taxon>
        <taxon>Bacillati</taxon>
        <taxon>Bacillota</taxon>
        <taxon>Clostridia</taxon>
        <taxon>Lachnospirales</taxon>
        <taxon>Lachnospiraceae</taxon>
        <taxon>Jutongia</taxon>
    </lineage>
</organism>
<comment type="function">
    <text evidence="8">Catalyzes the NADPH-dependent reduction of glutamyl-tRNA(Glu) to glutamate 1-semialdehyde (GSA).</text>
</comment>
<dbReference type="InterPro" id="IPR015895">
    <property type="entry name" value="4pyrrol_synth_GluRdtase_N"/>
</dbReference>
<dbReference type="HAMAP" id="MF_00087">
    <property type="entry name" value="Glu_tRNA_reductase"/>
    <property type="match status" value="1"/>
</dbReference>
<feature type="domain" description="Glutamyl-tRNA reductase N-terminal" evidence="12">
    <location>
        <begin position="6"/>
        <end position="153"/>
    </location>
</feature>
<evidence type="ECO:0000256" key="8">
    <source>
        <dbReference type="HAMAP-Rule" id="MF_00087"/>
    </source>
</evidence>
<feature type="binding site" evidence="8">
    <location>
        <begin position="112"/>
        <end position="114"/>
    </location>
    <ligand>
        <name>substrate</name>
    </ligand>
</feature>
<reference evidence="13 14" key="1">
    <citation type="submission" date="2020-08" db="EMBL/GenBank/DDBJ databases">
        <title>Genome public.</title>
        <authorList>
            <person name="Liu C."/>
            <person name="Sun Q."/>
        </authorList>
    </citation>
    <scope>NUCLEOTIDE SEQUENCE [LARGE SCALE GENOMIC DNA]</scope>
    <source>
        <strain evidence="13 14">NSJ-37</strain>
    </source>
</reference>
<feature type="domain" description="Quinate/shikimate 5-dehydrogenase/glutamyl-tRNA reductase" evidence="11">
    <location>
        <begin position="177"/>
        <end position="296"/>
    </location>
</feature>
<feature type="binding site" evidence="8">
    <location>
        <begin position="187"/>
        <end position="192"/>
    </location>
    <ligand>
        <name>NADP(+)</name>
        <dbReference type="ChEBI" id="CHEBI:58349"/>
    </ligand>
</feature>
<gene>
    <name evidence="8 13" type="primary">hemA</name>
    <name evidence="13" type="ORF">H8704_01770</name>
</gene>
<dbReference type="EC" id="1.2.1.70" evidence="3 8"/>
<comment type="caution">
    <text evidence="8">Lacks conserved residue(s) required for the propagation of feature annotation.</text>
</comment>
<evidence type="ECO:0000256" key="4">
    <source>
        <dbReference type="ARBA" id="ARBA00022857"/>
    </source>
</evidence>
<dbReference type="PIRSF" id="PIRSF000445">
    <property type="entry name" value="4pyrrol_synth_GluRdtase"/>
    <property type="match status" value="1"/>
</dbReference>
<evidence type="ECO:0000259" key="12">
    <source>
        <dbReference type="Pfam" id="PF05201"/>
    </source>
</evidence>
<evidence type="ECO:0000256" key="6">
    <source>
        <dbReference type="ARBA" id="ARBA00023244"/>
    </source>
</evidence>
<comment type="catalytic activity">
    <reaction evidence="7 8 9">
        <text>(S)-4-amino-5-oxopentanoate + tRNA(Glu) + NADP(+) = L-glutamyl-tRNA(Glu) + NADPH + H(+)</text>
        <dbReference type="Rhea" id="RHEA:12344"/>
        <dbReference type="Rhea" id="RHEA-COMP:9663"/>
        <dbReference type="Rhea" id="RHEA-COMP:9680"/>
        <dbReference type="ChEBI" id="CHEBI:15378"/>
        <dbReference type="ChEBI" id="CHEBI:57501"/>
        <dbReference type="ChEBI" id="CHEBI:57783"/>
        <dbReference type="ChEBI" id="CHEBI:58349"/>
        <dbReference type="ChEBI" id="CHEBI:78442"/>
        <dbReference type="ChEBI" id="CHEBI:78520"/>
        <dbReference type="EC" id="1.2.1.70"/>
    </reaction>
</comment>
<dbReference type="NCBIfam" id="TIGR01035">
    <property type="entry name" value="hemA"/>
    <property type="match status" value="1"/>
</dbReference>
<dbReference type="Pfam" id="PF00745">
    <property type="entry name" value="GlutR_dimer"/>
    <property type="match status" value="1"/>
</dbReference>
<dbReference type="InterPro" id="IPR036291">
    <property type="entry name" value="NAD(P)-bd_dom_sf"/>
</dbReference>
<comment type="domain">
    <text evidence="8">Possesses an unusual extended V-shaped dimeric structure with each monomer consisting of three distinct domains arranged along a curved 'spinal' alpha-helix. The N-terminal catalytic domain specifically recognizes the glutamate moiety of the substrate. The second domain is the NADPH-binding domain, and the third C-terminal domain is responsible for dimerization.</text>
</comment>
<dbReference type="PANTHER" id="PTHR43013">
    <property type="entry name" value="GLUTAMYL-TRNA REDUCTASE"/>
    <property type="match status" value="1"/>
</dbReference>